<comment type="caution">
    <text evidence="2">The sequence shown here is derived from an EMBL/GenBank/DDBJ whole genome shotgun (WGS) entry which is preliminary data.</text>
</comment>
<feature type="signal peptide" evidence="1">
    <location>
        <begin position="1"/>
        <end position="21"/>
    </location>
</feature>
<reference evidence="2 3" key="1">
    <citation type="submission" date="2024-03" db="EMBL/GenBank/DDBJ databases">
        <title>Human intestinal bacterial collection.</title>
        <authorList>
            <person name="Pauvert C."/>
            <person name="Hitch T.C.A."/>
            <person name="Clavel T."/>
        </authorList>
    </citation>
    <scope>NUCLEOTIDE SEQUENCE [LARGE SCALE GENOMIC DNA]</scope>
    <source>
        <strain evidence="2 3">CLA-KB-H122</strain>
    </source>
</reference>
<dbReference type="RefSeq" id="WP_052308452.1">
    <property type="nucleotide sequence ID" value="NZ_JBBMFL010000003.1"/>
</dbReference>
<dbReference type="Gene3D" id="2.40.128.220">
    <property type="match status" value="1"/>
</dbReference>
<dbReference type="Proteomes" id="UP001460202">
    <property type="component" value="Unassembled WGS sequence"/>
</dbReference>
<evidence type="ECO:0000256" key="1">
    <source>
        <dbReference type="SAM" id="SignalP"/>
    </source>
</evidence>
<evidence type="ECO:0000313" key="3">
    <source>
        <dbReference type="Proteomes" id="UP001460202"/>
    </source>
</evidence>
<dbReference type="InterPro" id="IPR024404">
    <property type="entry name" value="Lipid-bd_put"/>
</dbReference>
<sequence>MNKILKMLFAGALVAMGCASCETYDVDDPDMTAVADLDGQWICFAYESSAPDTPVTVFDILVTNTTDNAADAMWMTIADCDYSASGNPRYLDALQFKLSCDNSALTFSCTSAEAVQPRTCHNIYLGQGYYTAGYAGAVASQGYTVTVTGGKVTKNGVDTKTGYKADAIEFGYTRTNPDGSTVSYTVKGMKNTGWEEDMKDYSDFIDANF</sequence>
<accession>A0ABV1GUW0</accession>
<keyword evidence="1" id="KW-0732">Signal</keyword>
<dbReference type="PROSITE" id="PS51257">
    <property type="entry name" value="PROKAR_LIPOPROTEIN"/>
    <property type="match status" value="1"/>
</dbReference>
<dbReference type="EMBL" id="JBBMFL010000003">
    <property type="protein sequence ID" value="MEQ2543986.1"/>
    <property type="molecule type" value="Genomic_DNA"/>
</dbReference>
<organism evidence="2 3">
    <name type="scientific">Alistipes intestinihominis</name>
    <dbReference type="NCBI Taxonomy" id="3133172"/>
    <lineage>
        <taxon>Bacteria</taxon>
        <taxon>Pseudomonadati</taxon>
        <taxon>Bacteroidota</taxon>
        <taxon>Bacteroidia</taxon>
        <taxon>Bacteroidales</taxon>
        <taxon>Rikenellaceae</taxon>
        <taxon>Alistipes</taxon>
    </lineage>
</organism>
<protein>
    <submittedName>
        <fullName evidence="2">Lipid-binding protein</fullName>
    </submittedName>
</protein>
<dbReference type="InterPro" id="IPR038668">
    <property type="entry name" value="Lipid-bd_sf"/>
</dbReference>
<gene>
    <name evidence="2" type="ORF">WMO46_03345</name>
</gene>
<feature type="chain" id="PRO_5046632013" evidence="1">
    <location>
        <begin position="22"/>
        <end position="209"/>
    </location>
</feature>
<dbReference type="Pfam" id="PF12888">
    <property type="entry name" value="Lipid_bd"/>
    <property type="match status" value="1"/>
</dbReference>
<keyword evidence="3" id="KW-1185">Reference proteome</keyword>
<evidence type="ECO:0000313" key="2">
    <source>
        <dbReference type="EMBL" id="MEQ2543986.1"/>
    </source>
</evidence>
<proteinExistence type="predicted"/>
<name>A0ABV1GUW0_9BACT</name>